<proteinExistence type="predicted"/>
<organism evidence="3">
    <name type="scientific">Onchocerca flexuosa</name>
    <dbReference type="NCBI Taxonomy" id="387005"/>
    <lineage>
        <taxon>Eukaryota</taxon>
        <taxon>Metazoa</taxon>
        <taxon>Ecdysozoa</taxon>
        <taxon>Nematoda</taxon>
        <taxon>Chromadorea</taxon>
        <taxon>Rhabditida</taxon>
        <taxon>Spirurina</taxon>
        <taxon>Spiruromorpha</taxon>
        <taxon>Filarioidea</taxon>
        <taxon>Onchocercidae</taxon>
        <taxon>Onchocerca</taxon>
    </lineage>
</organism>
<evidence type="ECO:0000313" key="2">
    <source>
        <dbReference type="Proteomes" id="UP000267606"/>
    </source>
</evidence>
<evidence type="ECO:0000313" key="1">
    <source>
        <dbReference type="EMBL" id="VDP21912.1"/>
    </source>
</evidence>
<reference evidence="3" key="1">
    <citation type="submission" date="2016-06" db="UniProtKB">
        <authorList>
            <consortium name="WormBaseParasite"/>
        </authorList>
    </citation>
    <scope>IDENTIFICATION</scope>
</reference>
<sequence length="78" mass="9217">MMFLPWMCLMNTRMLLPTGRLLRNFKKNLMISNAASEIYGNSLSKTPVIGVHQIVYNYSWIILLVWKRFIVLLKRLCI</sequence>
<dbReference type="Proteomes" id="UP000267606">
    <property type="component" value="Unassembled WGS sequence"/>
</dbReference>
<gene>
    <name evidence="1" type="ORF">OFLC_LOCUS15445</name>
</gene>
<dbReference type="WBParaSite" id="OFLC_0001545501-mRNA-1">
    <property type="protein sequence ID" value="OFLC_0001545501-mRNA-1"/>
    <property type="gene ID" value="OFLC_0001545501"/>
</dbReference>
<name>A0A183I6T2_9BILA</name>
<accession>A0A183I6T2</accession>
<keyword evidence="2" id="KW-1185">Reference proteome</keyword>
<dbReference type="EMBL" id="UZAJ01042157">
    <property type="protein sequence ID" value="VDP21912.1"/>
    <property type="molecule type" value="Genomic_DNA"/>
</dbReference>
<protein>
    <submittedName>
        <fullName evidence="3">Ovule protein</fullName>
    </submittedName>
</protein>
<dbReference type="AlphaFoldDB" id="A0A183I6T2"/>
<evidence type="ECO:0000313" key="3">
    <source>
        <dbReference type="WBParaSite" id="OFLC_0001545501-mRNA-1"/>
    </source>
</evidence>
<reference evidence="1 2" key="2">
    <citation type="submission" date="2018-11" db="EMBL/GenBank/DDBJ databases">
        <authorList>
            <consortium name="Pathogen Informatics"/>
        </authorList>
    </citation>
    <scope>NUCLEOTIDE SEQUENCE [LARGE SCALE GENOMIC DNA]</scope>
</reference>